<evidence type="ECO:0000259" key="2">
    <source>
        <dbReference type="PROSITE" id="PS51186"/>
    </source>
</evidence>
<gene>
    <name evidence="3" type="ORF">V1264_002969</name>
</gene>
<proteinExistence type="predicted"/>
<dbReference type="InterPro" id="IPR000182">
    <property type="entry name" value="GNAT_dom"/>
</dbReference>
<organism evidence="3 4">
    <name type="scientific">Littorina saxatilis</name>
    <dbReference type="NCBI Taxonomy" id="31220"/>
    <lineage>
        <taxon>Eukaryota</taxon>
        <taxon>Metazoa</taxon>
        <taxon>Spiralia</taxon>
        <taxon>Lophotrochozoa</taxon>
        <taxon>Mollusca</taxon>
        <taxon>Gastropoda</taxon>
        <taxon>Caenogastropoda</taxon>
        <taxon>Littorinimorpha</taxon>
        <taxon>Littorinoidea</taxon>
        <taxon>Littorinidae</taxon>
        <taxon>Littorina</taxon>
    </lineage>
</organism>
<evidence type="ECO:0000313" key="3">
    <source>
        <dbReference type="EMBL" id="KAK7098733.1"/>
    </source>
</evidence>
<dbReference type="InterPro" id="IPR016181">
    <property type="entry name" value="Acyl_CoA_acyltransferase"/>
</dbReference>
<dbReference type="AlphaFoldDB" id="A0AAN9G7S7"/>
<keyword evidence="4" id="KW-1185">Reference proteome</keyword>
<dbReference type="CDD" id="cd04301">
    <property type="entry name" value="NAT_SF"/>
    <property type="match status" value="1"/>
</dbReference>
<dbReference type="SUPFAM" id="SSF55729">
    <property type="entry name" value="Acyl-CoA N-acyltransferases (Nat)"/>
    <property type="match status" value="1"/>
</dbReference>
<feature type="domain" description="N-acetyltransferase" evidence="2">
    <location>
        <begin position="52"/>
        <end position="191"/>
    </location>
</feature>
<dbReference type="GO" id="GO:0016747">
    <property type="term" value="F:acyltransferase activity, transferring groups other than amino-acyl groups"/>
    <property type="evidence" value="ECO:0007669"/>
    <property type="project" value="InterPro"/>
</dbReference>
<comment type="caution">
    <text evidence="3">The sequence shown here is derived from an EMBL/GenBank/DDBJ whole genome shotgun (WGS) entry which is preliminary data.</text>
</comment>
<dbReference type="PANTHER" id="PTHR47237:SF1">
    <property type="entry name" value="SLL0310 PROTEIN"/>
    <property type="match status" value="1"/>
</dbReference>
<dbReference type="Pfam" id="PF18014">
    <property type="entry name" value="Acetyltransf_18"/>
    <property type="match status" value="1"/>
</dbReference>
<dbReference type="InterPro" id="IPR041496">
    <property type="entry name" value="YitH/HolE_GNAT"/>
</dbReference>
<evidence type="ECO:0000256" key="1">
    <source>
        <dbReference type="SAM" id="MobiDB-lite"/>
    </source>
</evidence>
<name>A0AAN9G7S7_9CAEN</name>
<dbReference type="Gene3D" id="3.40.630.30">
    <property type="match status" value="1"/>
</dbReference>
<dbReference type="PROSITE" id="PS51186">
    <property type="entry name" value="GNAT"/>
    <property type="match status" value="1"/>
</dbReference>
<dbReference type="EMBL" id="JBAMIC010000012">
    <property type="protein sequence ID" value="KAK7098733.1"/>
    <property type="molecule type" value="Genomic_DNA"/>
</dbReference>
<feature type="region of interest" description="Disordered" evidence="1">
    <location>
        <begin position="30"/>
        <end position="51"/>
    </location>
</feature>
<dbReference type="InterPro" id="IPR052729">
    <property type="entry name" value="Acyl/Acetyltrans_Enzymes"/>
</dbReference>
<reference evidence="3 4" key="1">
    <citation type="submission" date="2024-02" db="EMBL/GenBank/DDBJ databases">
        <title>Chromosome-scale genome assembly of the rough periwinkle Littorina saxatilis.</title>
        <authorList>
            <person name="De Jode A."/>
            <person name="Faria R."/>
            <person name="Formenti G."/>
            <person name="Sims Y."/>
            <person name="Smith T.P."/>
            <person name="Tracey A."/>
            <person name="Wood J.M.D."/>
            <person name="Zagrodzka Z.B."/>
            <person name="Johannesson K."/>
            <person name="Butlin R.K."/>
            <person name="Leder E.H."/>
        </authorList>
    </citation>
    <scope>NUCLEOTIDE SEQUENCE [LARGE SCALE GENOMIC DNA]</scope>
    <source>
        <strain evidence="3">Snail1</strain>
        <tissue evidence="3">Muscle</tissue>
    </source>
</reference>
<evidence type="ECO:0000313" key="4">
    <source>
        <dbReference type="Proteomes" id="UP001374579"/>
    </source>
</evidence>
<dbReference type="Pfam" id="PF00583">
    <property type="entry name" value="Acetyltransf_1"/>
    <property type="match status" value="1"/>
</dbReference>
<accession>A0AAN9G7S7</accession>
<sequence>MRGAKRFMVTQARFGHALWRQIISQQIHTTSAISSSNNNSSHGPDSKQKVDYEIRPMRSSDIDGLYALLSENQWNMERDYLQCVFDTDPSGLVVVVTNDGQIIGHNGILAHSDKVASSGMNIVSEGYRELGIGRKLFHSVMEVMKDRNVGGTSLSNRVSFYAQFGWIIPSFTLHYNQGPVNPHFVSAPTKVDGLEIVPIADVSFSDVLSYDAEIHTIARPKYLRNWALFEKAESYAALKNGKVCGYSVLRRADVGYKMYPLFADDKHIAHALFCKMASFIPRGEDLIFTQPIENEEATKFVTGNKLTNYLTMTRLYNQWEVEVDVSRVYSTSSTEYSIV</sequence>
<dbReference type="PANTHER" id="PTHR47237">
    <property type="entry name" value="SLL0310 PROTEIN"/>
    <property type="match status" value="1"/>
</dbReference>
<protein>
    <recommendedName>
        <fullName evidence="2">N-acetyltransferase domain-containing protein</fullName>
    </recommendedName>
</protein>
<dbReference type="Proteomes" id="UP001374579">
    <property type="component" value="Unassembled WGS sequence"/>
</dbReference>
<dbReference type="Gene3D" id="3.40.630.90">
    <property type="match status" value="1"/>
</dbReference>